<protein>
    <recommendedName>
        <fullName evidence="8">Major facilitator superfamily (MFS) profile domain-containing protein</fullName>
    </recommendedName>
</protein>
<dbReference type="Proteomes" id="UP001172681">
    <property type="component" value="Unassembled WGS sequence"/>
</dbReference>
<evidence type="ECO:0000313" key="10">
    <source>
        <dbReference type="Proteomes" id="UP001172681"/>
    </source>
</evidence>
<feature type="transmembrane region" description="Helical" evidence="7">
    <location>
        <begin position="48"/>
        <end position="67"/>
    </location>
</feature>
<feature type="transmembrane region" description="Helical" evidence="7">
    <location>
        <begin position="87"/>
        <end position="105"/>
    </location>
</feature>
<feature type="transmembrane region" description="Helical" evidence="7">
    <location>
        <begin position="398"/>
        <end position="418"/>
    </location>
</feature>
<evidence type="ECO:0000313" key="9">
    <source>
        <dbReference type="EMBL" id="KAJ9625971.1"/>
    </source>
</evidence>
<keyword evidence="5 7" id="KW-0472">Membrane</keyword>
<gene>
    <name evidence="9" type="ORF">H2204_010270</name>
</gene>
<feature type="transmembrane region" description="Helical" evidence="7">
    <location>
        <begin position="194"/>
        <end position="213"/>
    </location>
</feature>
<feature type="transmembrane region" description="Helical" evidence="7">
    <location>
        <begin position="303"/>
        <end position="325"/>
    </location>
</feature>
<reference evidence="9" key="1">
    <citation type="submission" date="2022-10" db="EMBL/GenBank/DDBJ databases">
        <title>Culturing micro-colonial fungi from biological soil crusts in the Mojave desert and describing Neophaeococcomyces mojavensis, and introducing the new genera and species Taxawa tesnikishii.</title>
        <authorList>
            <person name="Kurbessoian T."/>
            <person name="Stajich J.E."/>
        </authorList>
    </citation>
    <scope>NUCLEOTIDE SEQUENCE</scope>
    <source>
        <strain evidence="9">TK_35</strain>
    </source>
</reference>
<evidence type="ECO:0000256" key="2">
    <source>
        <dbReference type="ARBA" id="ARBA00022448"/>
    </source>
</evidence>
<dbReference type="SUPFAM" id="SSF103473">
    <property type="entry name" value="MFS general substrate transporter"/>
    <property type="match status" value="1"/>
</dbReference>
<evidence type="ECO:0000256" key="6">
    <source>
        <dbReference type="SAM" id="MobiDB-lite"/>
    </source>
</evidence>
<feature type="domain" description="Major facilitator superfamily (MFS) profile" evidence="8">
    <location>
        <begin position="50"/>
        <end position="551"/>
    </location>
</feature>
<dbReference type="PANTHER" id="PTHR23501:SF195">
    <property type="entry name" value="PEP5"/>
    <property type="match status" value="1"/>
</dbReference>
<evidence type="ECO:0000256" key="5">
    <source>
        <dbReference type="ARBA" id="ARBA00023136"/>
    </source>
</evidence>
<dbReference type="GO" id="GO:0022857">
    <property type="term" value="F:transmembrane transporter activity"/>
    <property type="evidence" value="ECO:0007669"/>
    <property type="project" value="InterPro"/>
</dbReference>
<keyword evidence="10" id="KW-1185">Reference proteome</keyword>
<feature type="transmembrane region" description="Helical" evidence="7">
    <location>
        <begin position="117"/>
        <end position="136"/>
    </location>
</feature>
<feature type="transmembrane region" description="Helical" evidence="7">
    <location>
        <begin position="262"/>
        <end position="282"/>
    </location>
</feature>
<keyword evidence="3 7" id="KW-0812">Transmembrane</keyword>
<feature type="compositionally biased region" description="Basic and acidic residues" evidence="6">
    <location>
        <begin position="1"/>
        <end position="23"/>
    </location>
</feature>
<feature type="region of interest" description="Disordered" evidence="6">
    <location>
        <begin position="1"/>
        <end position="39"/>
    </location>
</feature>
<feature type="transmembrane region" description="Helical" evidence="7">
    <location>
        <begin position="142"/>
        <end position="164"/>
    </location>
</feature>
<dbReference type="InterPro" id="IPR020846">
    <property type="entry name" value="MFS_dom"/>
</dbReference>
<sequence>MSLDEKRGQTAVADHQRAGKEDGIEAIEDIPPPDPASQRNFENDQVTLKTWIVVFFLAWSGGLSFWIVPATASTIGTITTELGDGSAAAWVTSAYTLACSVASMVCGSNSDLFGRRYFILAGNVFMIVGLFIGGSAKAANTIIAGMALVGFGAGNAQLAAFALPELLPNKWRAVGVVISGRYAVAHGHAWRWLFYAPGVAAVTSLLGLGLLYFPPAHPRGLPFRRALRELDYGGAFLFAAGATLTLTGINYTTILSASNPKVLGTLISGLGTLILFALWETFVPLKQPLTPTHLWTKGRGRHFTAPWIAGFVITMFYYGINIVYPTQIAVFFTDSTTPFTYGVKLTLPQNLGLVIGAALLGLLDTRIKHRKWTLTGALTMVTIFGSLLALGNPHRKNMMMAFVFLAMMPFGWAQALSITYIQMGAEQRELGIAGGLGGVARYAGGSVAFSVYSAILTNVVSRQILEHVPAAAIAAGLPASSVPALLAALPLGAAALEKVPGISTAILEAAGAAYVQAYVVGLRTIALSSIAFGGCGIIACLFLVEITPKMNRKIEVFLENDVNADKNAYH</sequence>
<dbReference type="PROSITE" id="PS50850">
    <property type="entry name" value="MFS"/>
    <property type="match status" value="1"/>
</dbReference>
<evidence type="ECO:0000256" key="3">
    <source>
        <dbReference type="ARBA" id="ARBA00022692"/>
    </source>
</evidence>
<dbReference type="InterPro" id="IPR010573">
    <property type="entry name" value="MFS_Str1/Tri12-like"/>
</dbReference>
<feature type="transmembrane region" description="Helical" evidence="7">
    <location>
        <begin position="467"/>
        <end position="489"/>
    </location>
</feature>
<dbReference type="AlphaFoldDB" id="A0AA38XWJ4"/>
<keyword evidence="4 7" id="KW-1133">Transmembrane helix</keyword>
<comment type="caution">
    <text evidence="9">The sequence shown here is derived from an EMBL/GenBank/DDBJ whole genome shotgun (WGS) entry which is preliminary data.</text>
</comment>
<accession>A0AA38XWJ4</accession>
<name>A0AA38XWJ4_9EURO</name>
<dbReference type="InterPro" id="IPR036259">
    <property type="entry name" value="MFS_trans_sf"/>
</dbReference>
<feature type="transmembrane region" description="Helical" evidence="7">
    <location>
        <begin position="345"/>
        <end position="363"/>
    </location>
</feature>
<proteinExistence type="predicted"/>
<evidence type="ECO:0000259" key="8">
    <source>
        <dbReference type="PROSITE" id="PS50850"/>
    </source>
</evidence>
<feature type="transmembrane region" description="Helical" evidence="7">
    <location>
        <begin position="525"/>
        <end position="544"/>
    </location>
</feature>
<dbReference type="GO" id="GO:0005886">
    <property type="term" value="C:plasma membrane"/>
    <property type="evidence" value="ECO:0007669"/>
    <property type="project" value="TreeGrafter"/>
</dbReference>
<keyword evidence="2" id="KW-0813">Transport</keyword>
<organism evidence="9 10">
    <name type="scientific">Knufia peltigerae</name>
    <dbReference type="NCBI Taxonomy" id="1002370"/>
    <lineage>
        <taxon>Eukaryota</taxon>
        <taxon>Fungi</taxon>
        <taxon>Dikarya</taxon>
        <taxon>Ascomycota</taxon>
        <taxon>Pezizomycotina</taxon>
        <taxon>Eurotiomycetes</taxon>
        <taxon>Chaetothyriomycetidae</taxon>
        <taxon>Chaetothyriales</taxon>
        <taxon>Trichomeriaceae</taxon>
        <taxon>Knufia</taxon>
    </lineage>
</organism>
<dbReference type="Gene3D" id="1.20.1250.20">
    <property type="entry name" value="MFS general substrate transporter like domains"/>
    <property type="match status" value="1"/>
</dbReference>
<feature type="transmembrane region" description="Helical" evidence="7">
    <location>
        <begin position="430"/>
        <end position="455"/>
    </location>
</feature>
<evidence type="ECO:0000256" key="1">
    <source>
        <dbReference type="ARBA" id="ARBA00004141"/>
    </source>
</evidence>
<evidence type="ECO:0000256" key="7">
    <source>
        <dbReference type="SAM" id="Phobius"/>
    </source>
</evidence>
<dbReference type="EMBL" id="JAPDRN010000085">
    <property type="protein sequence ID" value="KAJ9625971.1"/>
    <property type="molecule type" value="Genomic_DNA"/>
</dbReference>
<evidence type="ECO:0000256" key="4">
    <source>
        <dbReference type="ARBA" id="ARBA00022989"/>
    </source>
</evidence>
<dbReference type="PANTHER" id="PTHR23501">
    <property type="entry name" value="MAJOR FACILITATOR SUPERFAMILY"/>
    <property type="match status" value="1"/>
</dbReference>
<comment type="subcellular location">
    <subcellularLocation>
        <location evidence="1">Membrane</location>
        <topology evidence="1">Multi-pass membrane protein</topology>
    </subcellularLocation>
</comment>
<feature type="transmembrane region" description="Helical" evidence="7">
    <location>
        <begin position="234"/>
        <end position="256"/>
    </location>
</feature>
<dbReference type="Pfam" id="PF06609">
    <property type="entry name" value="TRI12"/>
    <property type="match status" value="1"/>
</dbReference>
<feature type="transmembrane region" description="Helical" evidence="7">
    <location>
        <begin position="372"/>
        <end position="392"/>
    </location>
</feature>